<evidence type="ECO:0000256" key="11">
    <source>
        <dbReference type="ARBA" id="ARBA00040810"/>
    </source>
</evidence>
<evidence type="ECO:0000313" key="15">
    <source>
        <dbReference type="EMBL" id="MDT0630523.1"/>
    </source>
</evidence>
<feature type="transmembrane region" description="Helical" evidence="14">
    <location>
        <begin position="251"/>
        <end position="271"/>
    </location>
</feature>
<evidence type="ECO:0000256" key="2">
    <source>
        <dbReference type="ARBA" id="ARBA00004919"/>
    </source>
</evidence>
<evidence type="ECO:0000256" key="1">
    <source>
        <dbReference type="ARBA" id="ARBA00004651"/>
    </source>
</evidence>
<dbReference type="EMBL" id="JAVRHT010000002">
    <property type="protein sequence ID" value="MDT0630523.1"/>
    <property type="molecule type" value="Genomic_DNA"/>
</dbReference>
<keyword evidence="6 14" id="KW-0812">Transmembrane</keyword>
<evidence type="ECO:0000256" key="14">
    <source>
        <dbReference type="HAMAP-Rule" id="MF_00154"/>
    </source>
</evidence>
<evidence type="ECO:0000256" key="13">
    <source>
        <dbReference type="ARBA" id="ARBA00047690"/>
    </source>
</evidence>
<feature type="transmembrane region" description="Helical" evidence="14">
    <location>
        <begin position="182"/>
        <end position="203"/>
    </location>
</feature>
<dbReference type="Proteomes" id="UP001267426">
    <property type="component" value="Unassembled WGS sequence"/>
</dbReference>
<evidence type="ECO:0000256" key="3">
    <source>
        <dbReference type="ARBA" id="ARBA00012292"/>
    </source>
</evidence>
<dbReference type="PANTHER" id="PTHR43448:SF7">
    <property type="entry name" value="4-HYDROXYBENZOATE SOLANESYLTRANSFERASE"/>
    <property type="match status" value="1"/>
</dbReference>
<sequence>MRPSPASSATTPAAHAEAASTLFADYKELSKPGITAFVVVMAASGYVLAAPGPIAWAQLVGLMLGTALTGGGAGALNHVLERDHDARMARTAQRPLPAGRLGVPAAVVFALGSVAFGGAVLWATTNAITTALALATVALYVLVYTPLKRRTVHNTLVGAVPGALPVLGGAAAATGALDATGWALFAILYLWQLPHFFALAWMYRDDYAGAGFRMLPSAPGGVAWTARIVLVSTLLLLVAGVLPAVVGPAGLLFLGGMALLGTAFTLPALSFSSEPSDERARRLLLASIAYIPAFFVLVVLDFLLRQAL</sequence>
<comment type="miscellaneous">
    <text evidence="14">Carbon 2 of the heme B porphyrin ring is defined according to the Fischer nomenclature.</text>
</comment>
<dbReference type="RefSeq" id="WP_311661682.1">
    <property type="nucleotide sequence ID" value="NZ_JAVRHT010000002.1"/>
</dbReference>
<gene>
    <name evidence="15" type="primary">cyoE</name>
    <name evidence="14" type="synonym">ctaB</name>
    <name evidence="15" type="ORF">RM540_02080</name>
</gene>
<proteinExistence type="inferred from homology"/>
<feature type="transmembrane region" description="Helical" evidence="14">
    <location>
        <begin position="156"/>
        <end position="176"/>
    </location>
</feature>
<dbReference type="GO" id="GO:0008495">
    <property type="term" value="F:protoheme IX farnesyltransferase activity"/>
    <property type="evidence" value="ECO:0007669"/>
    <property type="project" value="UniProtKB-EC"/>
</dbReference>
<comment type="function">
    <text evidence="14">Converts heme B (protoheme IX) to heme O by substitution of the vinyl group on carbon 2 of heme B porphyrin ring with a hydroxyethyl farnesyl side group.</text>
</comment>
<dbReference type="CDD" id="cd13957">
    <property type="entry name" value="PT_UbiA_Cox10"/>
    <property type="match status" value="1"/>
</dbReference>
<comment type="similarity">
    <text evidence="14">Belongs to the UbiA prenyltransferase family. Protoheme IX farnesyltransferase subfamily.</text>
</comment>
<evidence type="ECO:0000256" key="8">
    <source>
        <dbReference type="ARBA" id="ARBA00023133"/>
    </source>
</evidence>
<keyword evidence="5 14" id="KW-0808">Transferase</keyword>
<keyword evidence="8 14" id="KW-0350">Heme biosynthesis</keyword>
<comment type="subcellular location">
    <subcellularLocation>
        <location evidence="1 14">Cell membrane</location>
        <topology evidence="1 14">Multi-pass membrane protein</topology>
    </subcellularLocation>
</comment>
<evidence type="ECO:0000256" key="4">
    <source>
        <dbReference type="ARBA" id="ARBA00022475"/>
    </source>
</evidence>
<feature type="transmembrane region" description="Helical" evidence="14">
    <location>
        <begin position="32"/>
        <end position="49"/>
    </location>
</feature>
<dbReference type="HAMAP" id="MF_00154">
    <property type="entry name" value="CyoE_CtaB"/>
    <property type="match status" value="1"/>
</dbReference>
<reference evidence="15 16" key="1">
    <citation type="submission" date="2023-09" db="EMBL/GenBank/DDBJ databases">
        <authorList>
            <person name="Rey-Velasco X."/>
        </authorList>
    </citation>
    <scope>NUCLEOTIDE SEQUENCE [LARGE SCALE GENOMIC DNA]</scope>
    <source>
        <strain evidence="15 16">F394</strain>
    </source>
</reference>
<name>A0ABU3BMN3_9BACT</name>
<comment type="caution">
    <text evidence="15">The sequence shown here is derived from an EMBL/GenBank/DDBJ whole genome shotgun (WGS) entry which is preliminary data.</text>
</comment>
<evidence type="ECO:0000256" key="12">
    <source>
        <dbReference type="ARBA" id="ARBA00042475"/>
    </source>
</evidence>
<evidence type="ECO:0000256" key="5">
    <source>
        <dbReference type="ARBA" id="ARBA00022679"/>
    </source>
</evidence>
<dbReference type="NCBIfam" id="TIGR01473">
    <property type="entry name" value="cyoE_ctaB"/>
    <property type="match status" value="1"/>
</dbReference>
<protein>
    <recommendedName>
        <fullName evidence="11 14">Protoheme IX farnesyltransferase</fullName>
        <ecNumber evidence="3 14">2.5.1.141</ecNumber>
    </recommendedName>
    <alternativeName>
        <fullName evidence="12 14">Heme B farnesyltransferase</fullName>
    </alternativeName>
    <alternativeName>
        <fullName evidence="10 14">Heme O synthase</fullName>
    </alternativeName>
</protein>
<keyword evidence="16" id="KW-1185">Reference proteome</keyword>
<organism evidence="15 16">
    <name type="scientific">Rubrivirga litoralis</name>
    <dbReference type="NCBI Taxonomy" id="3075598"/>
    <lineage>
        <taxon>Bacteria</taxon>
        <taxon>Pseudomonadati</taxon>
        <taxon>Rhodothermota</taxon>
        <taxon>Rhodothermia</taxon>
        <taxon>Rhodothermales</taxon>
        <taxon>Rubricoccaceae</taxon>
        <taxon>Rubrivirga</taxon>
    </lineage>
</organism>
<feature type="transmembrane region" description="Helical" evidence="14">
    <location>
        <begin position="55"/>
        <end position="80"/>
    </location>
</feature>
<evidence type="ECO:0000313" key="16">
    <source>
        <dbReference type="Proteomes" id="UP001267426"/>
    </source>
</evidence>
<comment type="catalytic activity">
    <reaction evidence="13 14">
        <text>heme b + (2E,6E)-farnesyl diphosphate + H2O = Fe(II)-heme o + diphosphate</text>
        <dbReference type="Rhea" id="RHEA:28070"/>
        <dbReference type="ChEBI" id="CHEBI:15377"/>
        <dbReference type="ChEBI" id="CHEBI:33019"/>
        <dbReference type="ChEBI" id="CHEBI:60344"/>
        <dbReference type="ChEBI" id="CHEBI:60530"/>
        <dbReference type="ChEBI" id="CHEBI:175763"/>
        <dbReference type="EC" id="2.5.1.141"/>
    </reaction>
</comment>
<comment type="pathway">
    <text evidence="2 14">Porphyrin-containing compound metabolism; heme O biosynthesis; heme O from protoheme: step 1/1.</text>
</comment>
<keyword evidence="7 14" id="KW-1133">Transmembrane helix</keyword>
<dbReference type="InterPro" id="IPR000537">
    <property type="entry name" value="UbiA_prenyltransferase"/>
</dbReference>
<feature type="transmembrane region" description="Helical" evidence="14">
    <location>
        <begin position="283"/>
        <end position="304"/>
    </location>
</feature>
<accession>A0ABU3BMN3</accession>
<dbReference type="Pfam" id="PF01040">
    <property type="entry name" value="UbiA"/>
    <property type="match status" value="1"/>
</dbReference>
<dbReference type="EC" id="2.5.1.141" evidence="3 14"/>
<dbReference type="InterPro" id="IPR006369">
    <property type="entry name" value="Protohaem_IX_farnesylTrfase"/>
</dbReference>
<evidence type="ECO:0000256" key="6">
    <source>
        <dbReference type="ARBA" id="ARBA00022692"/>
    </source>
</evidence>
<evidence type="ECO:0000256" key="9">
    <source>
        <dbReference type="ARBA" id="ARBA00023136"/>
    </source>
</evidence>
<feature type="transmembrane region" description="Helical" evidence="14">
    <location>
        <begin position="224"/>
        <end position="245"/>
    </location>
</feature>
<evidence type="ECO:0000256" key="10">
    <source>
        <dbReference type="ARBA" id="ARBA00030253"/>
    </source>
</evidence>
<dbReference type="InterPro" id="IPR044878">
    <property type="entry name" value="UbiA_sf"/>
</dbReference>
<keyword evidence="9 14" id="KW-0472">Membrane</keyword>
<dbReference type="PANTHER" id="PTHR43448">
    <property type="entry name" value="PROTOHEME IX FARNESYLTRANSFERASE, MITOCHONDRIAL"/>
    <property type="match status" value="1"/>
</dbReference>
<feature type="transmembrane region" description="Helical" evidence="14">
    <location>
        <begin position="101"/>
        <end position="121"/>
    </location>
</feature>
<keyword evidence="4 14" id="KW-1003">Cell membrane</keyword>
<feature type="transmembrane region" description="Helical" evidence="14">
    <location>
        <begin position="127"/>
        <end position="144"/>
    </location>
</feature>
<evidence type="ECO:0000256" key="7">
    <source>
        <dbReference type="ARBA" id="ARBA00022989"/>
    </source>
</evidence>
<dbReference type="Gene3D" id="1.10.357.140">
    <property type="entry name" value="UbiA prenyltransferase"/>
    <property type="match status" value="1"/>
</dbReference>